<dbReference type="SUPFAM" id="SSF54001">
    <property type="entry name" value="Cysteine proteinases"/>
    <property type="match status" value="1"/>
</dbReference>
<evidence type="ECO:0000256" key="3">
    <source>
        <dbReference type="ARBA" id="ARBA00022801"/>
    </source>
</evidence>
<dbReference type="Gene3D" id="3.90.1720.10">
    <property type="entry name" value="endopeptidase domain like (from Nostoc punctiforme)"/>
    <property type="match status" value="1"/>
</dbReference>
<feature type="domain" description="NlpC/P60" evidence="6">
    <location>
        <begin position="378"/>
        <end position="544"/>
    </location>
</feature>
<keyword evidence="8" id="KW-1185">Reference proteome</keyword>
<sequence>MLAAFAAVPLAGSVPARAEGPVAAAAAAEGGAMTFARHRIPGLIAFGDAEWFPDPVRGPLTVEALPGGRTGVSDAKGTLAVLTAGARTVAVRGPRRSFSEQKRPFSDVFDRTVGGGWGMSPGGGTWTTANGEPANYSVQPGSGVISLSQNNSSYFVTLNDPAIGDFDATATVALDTAPAGADTSIALTFGHQNFDNHYRARLAFSPSGSVRLSVEREQADLVTTLASAIEVGAGTGRWRVRVARSGSTSQVKAWRDGAAEPGWTHVVQDPTFGAGRLGIRAIASKGSTAVPSRALVHQFAATGTWTRPPVVTHDTWVRLLPAPFQGWNTETDVRVRAWATDVSPDVLAYCAMLQTGAAPYHEGGVQVLGESGYGPLNPDGARVEGADFHEYMGIEWTFPGGEHKPAPSSRWHRTLDCSGMVRMVFGYHLGVPMVYDDTADFDGTVLPRRSRDIGPSGPGVIVHGDGTFADIQVGDLVLFDADEEVVTGRLDHVGVYVGRDQDGRYRFVSSRKTVNGPTISDLGGASTLDGTGTYARSLRLVRRI</sequence>
<accession>A0ABP7BLZ3</accession>
<reference evidence="8" key="1">
    <citation type="journal article" date="2019" name="Int. J. Syst. Evol. Microbiol.">
        <title>The Global Catalogue of Microorganisms (GCM) 10K type strain sequencing project: providing services to taxonomists for standard genome sequencing and annotation.</title>
        <authorList>
            <consortium name="The Broad Institute Genomics Platform"/>
            <consortium name="The Broad Institute Genome Sequencing Center for Infectious Disease"/>
            <person name="Wu L."/>
            <person name="Ma J."/>
        </authorList>
    </citation>
    <scope>NUCLEOTIDE SEQUENCE [LARGE SCALE GENOMIC DNA]</scope>
    <source>
        <strain evidence="8">JCM 17494</strain>
    </source>
</reference>
<comment type="similarity">
    <text evidence="1">Belongs to the peptidase C40 family.</text>
</comment>
<evidence type="ECO:0000256" key="2">
    <source>
        <dbReference type="ARBA" id="ARBA00022670"/>
    </source>
</evidence>
<evidence type="ECO:0000313" key="7">
    <source>
        <dbReference type="EMBL" id="GAA3662401.1"/>
    </source>
</evidence>
<feature type="signal peptide" evidence="5">
    <location>
        <begin position="1"/>
        <end position="18"/>
    </location>
</feature>
<name>A0ABP7BLZ3_9PSEU</name>
<keyword evidence="5" id="KW-0732">Signal</keyword>
<dbReference type="Proteomes" id="UP001500711">
    <property type="component" value="Unassembled WGS sequence"/>
</dbReference>
<protein>
    <submittedName>
        <fullName evidence="7">NlpC/P60 family protein</fullName>
    </submittedName>
</protein>
<keyword evidence="3" id="KW-0378">Hydrolase</keyword>
<dbReference type="InterPro" id="IPR038765">
    <property type="entry name" value="Papain-like_cys_pep_sf"/>
</dbReference>
<evidence type="ECO:0000259" key="6">
    <source>
        <dbReference type="PROSITE" id="PS51935"/>
    </source>
</evidence>
<comment type="caution">
    <text evidence="7">The sequence shown here is derived from an EMBL/GenBank/DDBJ whole genome shotgun (WGS) entry which is preliminary data.</text>
</comment>
<proteinExistence type="inferred from homology"/>
<evidence type="ECO:0000256" key="5">
    <source>
        <dbReference type="SAM" id="SignalP"/>
    </source>
</evidence>
<keyword evidence="4" id="KW-0788">Thiol protease</keyword>
<dbReference type="EMBL" id="BAABBE010000017">
    <property type="protein sequence ID" value="GAA3662401.1"/>
    <property type="molecule type" value="Genomic_DNA"/>
</dbReference>
<gene>
    <name evidence="7" type="ORF">GCM10022267_55730</name>
</gene>
<organism evidence="7 8">
    <name type="scientific">Lentzea roselyniae</name>
    <dbReference type="NCBI Taxonomy" id="531940"/>
    <lineage>
        <taxon>Bacteria</taxon>
        <taxon>Bacillati</taxon>
        <taxon>Actinomycetota</taxon>
        <taxon>Actinomycetes</taxon>
        <taxon>Pseudonocardiales</taxon>
        <taxon>Pseudonocardiaceae</taxon>
        <taxon>Lentzea</taxon>
    </lineage>
</organism>
<dbReference type="InterPro" id="IPR000064">
    <property type="entry name" value="NLP_P60_dom"/>
</dbReference>
<evidence type="ECO:0000256" key="1">
    <source>
        <dbReference type="ARBA" id="ARBA00007074"/>
    </source>
</evidence>
<evidence type="ECO:0000256" key="4">
    <source>
        <dbReference type="ARBA" id="ARBA00022807"/>
    </source>
</evidence>
<dbReference type="PROSITE" id="PS51935">
    <property type="entry name" value="NLPC_P60"/>
    <property type="match status" value="1"/>
</dbReference>
<evidence type="ECO:0000313" key="8">
    <source>
        <dbReference type="Proteomes" id="UP001500711"/>
    </source>
</evidence>
<keyword evidence="2" id="KW-0645">Protease</keyword>
<feature type="chain" id="PRO_5046375208" evidence="5">
    <location>
        <begin position="19"/>
        <end position="544"/>
    </location>
</feature>